<protein>
    <submittedName>
        <fullName evidence="1">Uncharacterized protein</fullName>
    </submittedName>
</protein>
<proteinExistence type="predicted"/>
<organism evidence="1 2">
    <name type="scientific">Zizania palustris</name>
    <name type="common">Northern wild rice</name>
    <dbReference type="NCBI Taxonomy" id="103762"/>
    <lineage>
        <taxon>Eukaryota</taxon>
        <taxon>Viridiplantae</taxon>
        <taxon>Streptophyta</taxon>
        <taxon>Embryophyta</taxon>
        <taxon>Tracheophyta</taxon>
        <taxon>Spermatophyta</taxon>
        <taxon>Magnoliopsida</taxon>
        <taxon>Liliopsida</taxon>
        <taxon>Poales</taxon>
        <taxon>Poaceae</taxon>
        <taxon>BOP clade</taxon>
        <taxon>Oryzoideae</taxon>
        <taxon>Oryzeae</taxon>
        <taxon>Zizaniinae</taxon>
        <taxon>Zizania</taxon>
    </lineage>
</organism>
<name>A0A8J5W7S9_ZIZPA</name>
<gene>
    <name evidence="1" type="ORF">GUJ93_ZPchr0010g8764</name>
</gene>
<evidence type="ECO:0000313" key="1">
    <source>
        <dbReference type="EMBL" id="KAG8084635.1"/>
    </source>
</evidence>
<sequence length="123" mass="12814">MGSANVDDAAAATVAAFLERCQPSGDAAYGELKALLGRLHDPAARRSARAFLAALRPFCSGADSLARYGFRIHDLLLHSCGGLPVAVAVADDSSPSSASYGNHPTMNYQLDTSIHQLAIAEIS</sequence>
<evidence type="ECO:0000313" key="2">
    <source>
        <dbReference type="Proteomes" id="UP000729402"/>
    </source>
</evidence>
<dbReference type="PANTHER" id="PTHR47087:SF1">
    <property type="entry name" value="METHIONINE S-METHYLTRANSFERASE"/>
    <property type="match status" value="1"/>
</dbReference>
<accession>A0A8J5W7S9</accession>
<reference evidence="1" key="1">
    <citation type="journal article" date="2021" name="bioRxiv">
        <title>Whole Genome Assembly and Annotation of Northern Wild Rice, Zizania palustris L., Supports a Whole Genome Duplication in the Zizania Genus.</title>
        <authorList>
            <person name="Haas M."/>
            <person name="Kono T."/>
            <person name="Macchietto M."/>
            <person name="Millas R."/>
            <person name="McGilp L."/>
            <person name="Shao M."/>
            <person name="Duquette J."/>
            <person name="Hirsch C.N."/>
            <person name="Kimball J."/>
        </authorList>
    </citation>
    <scope>NUCLEOTIDE SEQUENCE</scope>
    <source>
        <tissue evidence="1">Fresh leaf tissue</tissue>
    </source>
</reference>
<dbReference type="PANTHER" id="PTHR47087">
    <property type="entry name" value="METHIONINE S-METHYLTRANSFERASE"/>
    <property type="match status" value="1"/>
</dbReference>
<dbReference type="Proteomes" id="UP000729402">
    <property type="component" value="Unassembled WGS sequence"/>
</dbReference>
<keyword evidence="2" id="KW-1185">Reference proteome</keyword>
<dbReference type="EMBL" id="JAAALK010000082">
    <property type="protein sequence ID" value="KAG8084635.1"/>
    <property type="molecule type" value="Genomic_DNA"/>
</dbReference>
<comment type="caution">
    <text evidence="1">The sequence shown here is derived from an EMBL/GenBank/DDBJ whole genome shotgun (WGS) entry which is preliminary data.</text>
</comment>
<dbReference type="AlphaFoldDB" id="A0A8J5W7S9"/>
<reference evidence="1" key="2">
    <citation type="submission" date="2021-02" db="EMBL/GenBank/DDBJ databases">
        <authorList>
            <person name="Kimball J.A."/>
            <person name="Haas M.W."/>
            <person name="Macchietto M."/>
            <person name="Kono T."/>
            <person name="Duquette J."/>
            <person name="Shao M."/>
        </authorList>
    </citation>
    <scope>NUCLEOTIDE SEQUENCE</scope>
    <source>
        <tissue evidence="1">Fresh leaf tissue</tissue>
    </source>
</reference>